<dbReference type="SUPFAM" id="SSF51735">
    <property type="entry name" value="NAD(P)-binding Rossmann-fold domains"/>
    <property type="match status" value="1"/>
</dbReference>
<organism evidence="3 4">
    <name type="scientific">Saccharothrix syringae</name>
    <name type="common">Nocardiopsis syringae</name>
    <dbReference type="NCBI Taxonomy" id="103733"/>
    <lineage>
        <taxon>Bacteria</taxon>
        <taxon>Bacillati</taxon>
        <taxon>Actinomycetota</taxon>
        <taxon>Actinomycetes</taxon>
        <taxon>Pseudonocardiales</taxon>
        <taxon>Pseudonocardiaceae</taxon>
        <taxon>Saccharothrix</taxon>
    </lineage>
</organism>
<reference evidence="4" key="1">
    <citation type="journal article" date="2021" name="Curr. Microbiol.">
        <title>Complete genome of nocamycin-producing strain Saccharothrix syringae NRRL B-16468 reveals the biosynthetic potential for secondary metabolites.</title>
        <authorList>
            <person name="Mo X."/>
            <person name="Yang S."/>
        </authorList>
    </citation>
    <scope>NUCLEOTIDE SEQUENCE [LARGE SCALE GENOMIC DNA]</scope>
    <source>
        <strain evidence="4">ATCC 51364 / DSM 43886 / JCM 6844 / KCTC 9398 / NBRC 14523 / NRRL B-16468 / INA 2240</strain>
    </source>
</reference>
<accession>A0A5Q0GVH1</accession>
<gene>
    <name evidence="3" type="ORF">EKG83_10735</name>
</gene>
<dbReference type="KEGG" id="ssyi:EKG83_10735"/>
<dbReference type="InterPro" id="IPR002347">
    <property type="entry name" value="SDR_fam"/>
</dbReference>
<dbReference type="EMBL" id="CP034550">
    <property type="protein sequence ID" value="QFZ17893.1"/>
    <property type="molecule type" value="Genomic_DNA"/>
</dbReference>
<dbReference type="RefSeq" id="WP_033435729.1">
    <property type="nucleotide sequence ID" value="NZ_CP034550.1"/>
</dbReference>
<dbReference type="InterPro" id="IPR036291">
    <property type="entry name" value="NAD(P)-bd_dom_sf"/>
</dbReference>
<dbReference type="AlphaFoldDB" id="A0A5Q0GVH1"/>
<evidence type="ECO:0000256" key="2">
    <source>
        <dbReference type="RuleBase" id="RU000363"/>
    </source>
</evidence>
<dbReference type="PRINTS" id="PR00081">
    <property type="entry name" value="GDHRDH"/>
</dbReference>
<proteinExistence type="inferred from homology"/>
<dbReference type="PANTHER" id="PTHR42879">
    <property type="entry name" value="3-OXOACYL-(ACYL-CARRIER-PROTEIN) REDUCTASE"/>
    <property type="match status" value="1"/>
</dbReference>
<evidence type="ECO:0000256" key="1">
    <source>
        <dbReference type="ARBA" id="ARBA00006484"/>
    </source>
</evidence>
<sequence length="265" mass="27808">MTRTVLVTGGSDGIGRATAARFAAAGDRVWFTYRTGQERAEKLVAELSAAGADVAAFPFDQGNWSSHQRLFADLPGPVDVLVNNAAVGSRTVEWHVEGGEVERAEAFLRINSVGPLWLVQQVLPDMLERGGVVVNVASVGGGVSVFPGFHVADGMSKAALAYLTRHLAAELAHERVRVVAVCPGAVDTTMFRASTLSHLDDDARASLVGGLPGGRLIEAEEVAELVHWLTLPGAALLHGAVIDASMGLGVHPGLVAKRPVERSVV</sequence>
<evidence type="ECO:0000313" key="4">
    <source>
        <dbReference type="Proteomes" id="UP000325787"/>
    </source>
</evidence>
<comment type="similarity">
    <text evidence="1 2">Belongs to the short-chain dehydrogenases/reductases (SDR) family.</text>
</comment>
<dbReference type="PANTHER" id="PTHR42879:SF2">
    <property type="entry name" value="3-OXOACYL-[ACYL-CARRIER-PROTEIN] REDUCTASE FABG"/>
    <property type="match status" value="1"/>
</dbReference>
<keyword evidence="4" id="KW-1185">Reference proteome</keyword>
<protein>
    <submittedName>
        <fullName evidence="3">SDR family NAD(P)-dependent oxidoreductase</fullName>
    </submittedName>
</protein>
<dbReference type="OrthoDB" id="8959163at2"/>
<dbReference type="Gene3D" id="3.40.50.720">
    <property type="entry name" value="NAD(P)-binding Rossmann-like Domain"/>
    <property type="match status" value="1"/>
</dbReference>
<dbReference type="InterPro" id="IPR050259">
    <property type="entry name" value="SDR"/>
</dbReference>
<name>A0A5Q0GVH1_SACSY</name>
<dbReference type="Proteomes" id="UP000325787">
    <property type="component" value="Chromosome"/>
</dbReference>
<dbReference type="Pfam" id="PF00106">
    <property type="entry name" value="adh_short"/>
    <property type="match status" value="1"/>
</dbReference>
<evidence type="ECO:0000313" key="3">
    <source>
        <dbReference type="EMBL" id="QFZ17893.1"/>
    </source>
</evidence>
<dbReference type="PRINTS" id="PR00080">
    <property type="entry name" value="SDRFAMILY"/>
</dbReference>